<dbReference type="AlphaFoldDB" id="A0A6A4E615"/>
<evidence type="ECO:0000313" key="12">
    <source>
        <dbReference type="Proteomes" id="UP000429523"/>
    </source>
</evidence>
<feature type="compositionally biased region" description="Pro residues" evidence="1">
    <location>
        <begin position="29"/>
        <end position="40"/>
    </location>
</feature>
<evidence type="ECO:0000313" key="17">
    <source>
        <dbReference type="Proteomes" id="UP000441208"/>
    </source>
</evidence>
<evidence type="ECO:0000313" key="7">
    <source>
        <dbReference type="EMBL" id="KAE9231330.1"/>
    </source>
</evidence>
<sequence>MAAVAQHVAAEAIALLALPSTSVPSDSAPVPPSDSAPPAPSSGSVSPALWYYGRCVIYLEKFEARYSKSPHSTS</sequence>
<dbReference type="Proteomes" id="UP000486351">
    <property type="component" value="Unassembled WGS sequence"/>
</dbReference>
<evidence type="ECO:0000313" key="20">
    <source>
        <dbReference type="Proteomes" id="UP000486351"/>
    </source>
</evidence>
<dbReference type="Proteomes" id="UP000440367">
    <property type="component" value="Unassembled WGS sequence"/>
</dbReference>
<evidence type="ECO:0000313" key="6">
    <source>
        <dbReference type="EMBL" id="KAE9148151.1"/>
    </source>
</evidence>
<dbReference type="Proteomes" id="UP000433483">
    <property type="component" value="Unassembled WGS sequence"/>
</dbReference>
<dbReference type="EMBL" id="QXGA01000305">
    <property type="protein sequence ID" value="KAE9148151.1"/>
    <property type="molecule type" value="Genomic_DNA"/>
</dbReference>
<dbReference type="EMBL" id="QXFZ01000339">
    <property type="protein sequence ID" value="KAE9120348.1"/>
    <property type="molecule type" value="Genomic_DNA"/>
</dbReference>
<evidence type="ECO:0000313" key="18">
    <source>
        <dbReference type="Proteomes" id="UP000460718"/>
    </source>
</evidence>
<dbReference type="EMBL" id="QXGD01000038">
    <property type="protein sequence ID" value="KAE9256829.1"/>
    <property type="molecule type" value="Genomic_DNA"/>
</dbReference>
<reference evidence="12 13" key="1">
    <citation type="submission" date="2018-08" db="EMBL/GenBank/DDBJ databases">
        <title>Genomic investigation of the strawberry pathogen Phytophthora fragariae indicates pathogenicity is determined by transcriptional variation in three key races.</title>
        <authorList>
            <person name="Adams T.M."/>
            <person name="Armitage A.D."/>
            <person name="Sobczyk M.K."/>
            <person name="Bates H.J."/>
            <person name="Dunwell J.M."/>
            <person name="Nellist C.F."/>
            <person name="Harrison R.J."/>
        </authorList>
    </citation>
    <scope>NUCLEOTIDE SEQUENCE [LARGE SCALE GENOMIC DNA]</scope>
    <source>
        <strain evidence="10 14">A4</strain>
        <strain evidence="9 15">BC-1</strain>
        <strain evidence="8 19">BC-23</strain>
        <strain evidence="7 13">NOV-27</strain>
        <strain evidence="6 16">NOV-5</strain>
        <strain evidence="4 17">NOV-71</strain>
        <strain evidence="11 20">NOV-77</strain>
        <strain evidence="2 12">NOV-9</strain>
        <strain evidence="5 21">ONT-3</strain>
        <strain evidence="3 18">SCRP245</strain>
    </source>
</reference>
<evidence type="ECO:0000313" key="15">
    <source>
        <dbReference type="Proteomes" id="UP000440367"/>
    </source>
</evidence>
<dbReference type="EMBL" id="QXGB01000090">
    <property type="protein sequence ID" value="KAE9231330.1"/>
    <property type="molecule type" value="Genomic_DNA"/>
</dbReference>
<evidence type="ECO:0000313" key="21">
    <source>
        <dbReference type="Proteomes" id="UP000488956"/>
    </source>
</evidence>
<dbReference type="Proteomes" id="UP000429523">
    <property type="component" value="Unassembled WGS sequence"/>
</dbReference>
<feature type="region of interest" description="Disordered" evidence="1">
    <location>
        <begin position="22"/>
        <end position="47"/>
    </location>
</feature>
<dbReference type="EMBL" id="QXGF01000526">
    <property type="protein sequence ID" value="KAE8938917.1"/>
    <property type="molecule type" value="Genomic_DNA"/>
</dbReference>
<evidence type="ECO:0000313" key="8">
    <source>
        <dbReference type="EMBL" id="KAE9241267.1"/>
    </source>
</evidence>
<dbReference type="EMBL" id="QXGE01000295">
    <property type="protein sequence ID" value="KAE9316939.1"/>
    <property type="molecule type" value="Genomic_DNA"/>
</dbReference>
<dbReference type="Proteomes" id="UP000440732">
    <property type="component" value="Unassembled WGS sequence"/>
</dbReference>
<evidence type="ECO:0000313" key="13">
    <source>
        <dbReference type="Proteomes" id="UP000433483"/>
    </source>
</evidence>
<accession>A0A6A4E615</accession>
<name>A0A6A4E615_9STRA</name>
<dbReference type="Proteomes" id="UP000441208">
    <property type="component" value="Unassembled WGS sequence"/>
</dbReference>
<evidence type="ECO:0000313" key="5">
    <source>
        <dbReference type="EMBL" id="KAE9120688.1"/>
    </source>
</evidence>
<dbReference type="EMBL" id="QXFX01000314">
    <property type="protein sequence ID" value="KAE9120688.1"/>
    <property type="molecule type" value="Genomic_DNA"/>
</dbReference>
<evidence type="ECO:0000313" key="10">
    <source>
        <dbReference type="EMBL" id="KAE9316939.1"/>
    </source>
</evidence>
<evidence type="ECO:0000313" key="16">
    <source>
        <dbReference type="Proteomes" id="UP000440732"/>
    </source>
</evidence>
<dbReference type="Proteomes" id="UP000437068">
    <property type="component" value="Unassembled WGS sequence"/>
</dbReference>
<proteinExistence type="predicted"/>
<dbReference type="Proteomes" id="UP000460718">
    <property type="component" value="Unassembled WGS sequence"/>
</dbReference>
<gene>
    <name evidence="10" type="ORF">PF001_g7067</name>
    <name evidence="9" type="ORF">PF002_g1587</name>
    <name evidence="8" type="ORF">PF004_g7121</name>
    <name evidence="7" type="ORF">PF005_g3125</name>
    <name evidence="6" type="ORF">PF006_g7217</name>
    <name evidence="4" type="ORF">PF007_g8192</name>
    <name evidence="11" type="ORF">PF008_g4568</name>
    <name evidence="2" type="ORF">PF009_g11227</name>
    <name evidence="5" type="ORF">PF010_g7394</name>
    <name evidence="3" type="ORF">PF011_g6694</name>
</gene>
<dbReference type="Proteomes" id="UP000488956">
    <property type="component" value="Unassembled WGS sequence"/>
</dbReference>
<evidence type="ECO:0000313" key="2">
    <source>
        <dbReference type="EMBL" id="KAE8938917.1"/>
    </source>
</evidence>
<dbReference type="EMBL" id="QXFY01000156">
    <property type="protein sequence ID" value="KAE9354375.1"/>
    <property type="molecule type" value="Genomic_DNA"/>
</dbReference>
<evidence type="ECO:0000313" key="19">
    <source>
        <dbReference type="Proteomes" id="UP000476176"/>
    </source>
</evidence>
<evidence type="ECO:0000313" key="4">
    <source>
        <dbReference type="EMBL" id="KAE9120348.1"/>
    </source>
</evidence>
<organism evidence="10 14">
    <name type="scientific">Phytophthora fragariae</name>
    <dbReference type="NCBI Taxonomy" id="53985"/>
    <lineage>
        <taxon>Eukaryota</taxon>
        <taxon>Sar</taxon>
        <taxon>Stramenopiles</taxon>
        <taxon>Oomycota</taxon>
        <taxon>Peronosporomycetes</taxon>
        <taxon>Peronosporales</taxon>
        <taxon>Peronosporaceae</taxon>
        <taxon>Phytophthora</taxon>
    </lineage>
</organism>
<protein>
    <submittedName>
        <fullName evidence="10">Uncharacterized protein</fullName>
    </submittedName>
</protein>
<evidence type="ECO:0000313" key="11">
    <source>
        <dbReference type="EMBL" id="KAE9354375.1"/>
    </source>
</evidence>
<dbReference type="Proteomes" id="UP000476176">
    <property type="component" value="Unassembled WGS sequence"/>
</dbReference>
<evidence type="ECO:0000313" key="14">
    <source>
        <dbReference type="Proteomes" id="UP000437068"/>
    </source>
</evidence>
<dbReference type="EMBL" id="QXGC01000302">
    <property type="protein sequence ID" value="KAE9241267.1"/>
    <property type="molecule type" value="Genomic_DNA"/>
</dbReference>
<evidence type="ECO:0000256" key="1">
    <source>
        <dbReference type="SAM" id="MobiDB-lite"/>
    </source>
</evidence>
<dbReference type="EMBL" id="QXFW01000286">
    <property type="protein sequence ID" value="KAE9017432.1"/>
    <property type="molecule type" value="Genomic_DNA"/>
</dbReference>
<evidence type="ECO:0000313" key="3">
    <source>
        <dbReference type="EMBL" id="KAE9017432.1"/>
    </source>
</evidence>
<comment type="caution">
    <text evidence="10">The sequence shown here is derived from an EMBL/GenBank/DDBJ whole genome shotgun (WGS) entry which is preliminary data.</text>
</comment>
<keyword evidence="13" id="KW-1185">Reference proteome</keyword>
<evidence type="ECO:0000313" key="9">
    <source>
        <dbReference type="EMBL" id="KAE9256829.1"/>
    </source>
</evidence>